<reference evidence="1 2" key="2">
    <citation type="submission" date="2017-10" db="EMBL/GenBank/DDBJ databases">
        <title>Genome analyses suggest a sexual origin of heterokaryosis in a supposedly ancient asexual fungus.</title>
        <authorList>
            <person name="Corradi N."/>
            <person name="Sedzielewska K."/>
            <person name="Noel J."/>
            <person name="Charron P."/>
            <person name="Farinelli L."/>
            <person name="Marton T."/>
            <person name="Kruger M."/>
            <person name="Pelin A."/>
            <person name="Brachmann A."/>
            <person name="Corradi N."/>
        </authorList>
    </citation>
    <scope>NUCLEOTIDE SEQUENCE [LARGE SCALE GENOMIC DNA]</scope>
    <source>
        <strain evidence="1 2">A1</strain>
    </source>
</reference>
<organism evidence="1 2">
    <name type="scientific">Rhizophagus irregularis</name>
    <dbReference type="NCBI Taxonomy" id="588596"/>
    <lineage>
        <taxon>Eukaryota</taxon>
        <taxon>Fungi</taxon>
        <taxon>Fungi incertae sedis</taxon>
        <taxon>Mucoromycota</taxon>
        <taxon>Glomeromycotina</taxon>
        <taxon>Glomeromycetes</taxon>
        <taxon>Glomerales</taxon>
        <taxon>Glomeraceae</taxon>
        <taxon>Rhizophagus</taxon>
    </lineage>
</organism>
<reference evidence="1 2" key="1">
    <citation type="submission" date="2017-10" db="EMBL/GenBank/DDBJ databases">
        <title>Extensive intraspecific genome diversity in a model arbuscular mycorrhizal fungus.</title>
        <authorList>
            <person name="Chen E.C.H."/>
            <person name="Morin E."/>
            <person name="Baudet D."/>
            <person name="Noel J."/>
            <person name="Ndikumana S."/>
            <person name="Charron P."/>
            <person name="St-Onge C."/>
            <person name="Giorgi J."/>
            <person name="Grigoriev I.V."/>
            <person name="Roux C."/>
            <person name="Martin F.M."/>
            <person name="Corradi N."/>
        </authorList>
    </citation>
    <scope>NUCLEOTIDE SEQUENCE [LARGE SCALE GENOMIC DNA]</scope>
    <source>
        <strain evidence="1 2">A1</strain>
    </source>
</reference>
<evidence type="ECO:0000313" key="2">
    <source>
        <dbReference type="Proteomes" id="UP000232688"/>
    </source>
</evidence>
<protein>
    <submittedName>
        <fullName evidence="1">Uncharacterized protein</fullName>
    </submittedName>
</protein>
<dbReference type="VEuPathDB" id="FungiDB:RhiirA1_452457"/>
<dbReference type="EMBL" id="LLXH01000130">
    <property type="protein sequence ID" value="PKC72314.1"/>
    <property type="molecule type" value="Genomic_DNA"/>
</dbReference>
<name>A0A2I1EW37_9GLOM</name>
<comment type="caution">
    <text evidence="1">The sequence shown here is derived from an EMBL/GenBank/DDBJ whole genome shotgun (WGS) entry which is preliminary data.</text>
</comment>
<dbReference type="AlphaFoldDB" id="A0A2I1EW37"/>
<dbReference type="OrthoDB" id="2425228at2759"/>
<sequence length="187" mass="21781">MLKVQIKVDYITFNKWEDITGCFGLTQDPSNGNYMLNAIHRNLHSEICCIYNLVIIPECCRAHVRNFIWTTSFINYEHAMNIINCIGPKIPLEYKNELTLQSNVNSNGLEMNKTNMNYISSRFFTIDDFAKSHNQRIILHQRSSNIFKANSKKYLKGIQEMANKIYNNPNLHSEKQDELEIPDGEDN</sequence>
<evidence type="ECO:0000313" key="1">
    <source>
        <dbReference type="EMBL" id="PKC72314.1"/>
    </source>
</evidence>
<dbReference type="Proteomes" id="UP000232688">
    <property type="component" value="Unassembled WGS sequence"/>
</dbReference>
<gene>
    <name evidence="1" type="ORF">RhiirA1_452457</name>
</gene>
<accession>A0A2I1EW37</accession>
<proteinExistence type="predicted"/>